<dbReference type="EMBL" id="LCIE01000032">
    <property type="protein sequence ID" value="KKT48351.1"/>
    <property type="molecule type" value="Genomic_DNA"/>
</dbReference>
<keyword evidence="2" id="KW-0812">Transmembrane</keyword>
<dbReference type="PROSITE" id="PS51782">
    <property type="entry name" value="LYSM"/>
    <property type="match status" value="2"/>
</dbReference>
<dbReference type="InterPro" id="IPR050570">
    <property type="entry name" value="Cell_wall_metabolism_enzyme"/>
</dbReference>
<dbReference type="SUPFAM" id="SSF54106">
    <property type="entry name" value="LysM domain"/>
    <property type="match status" value="2"/>
</dbReference>
<dbReference type="Pfam" id="PF01551">
    <property type="entry name" value="Peptidase_M23"/>
    <property type="match status" value="1"/>
</dbReference>
<proteinExistence type="predicted"/>
<gene>
    <name evidence="4" type="ORF">UW41_C0032G0009</name>
</gene>
<dbReference type="Gene3D" id="2.70.70.10">
    <property type="entry name" value="Glucose Permease (Domain IIA)"/>
    <property type="match status" value="1"/>
</dbReference>
<dbReference type="Gene3D" id="3.10.350.10">
    <property type="entry name" value="LysM domain"/>
    <property type="match status" value="2"/>
</dbReference>
<evidence type="ECO:0000256" key="1">
    <source>
        <dbReference type="SAM" id="MobiDB-lite"/>
    </source>
</evidence>
<evidence type="ECO:0000313" key="5">
    <source>
        <dbReference type="Proteomes" id="UP000034172"/>
    </source>
</evidence>
<dbReference type="CDD" id="cd12797">
    <property type="entry name" value="M23_peptidase"/>
    <property type="match status" value="1"/>
</dbReference>
<dbReference type="SMART" id="SM00257">
    <property type="entry name" value="LysM"/>
    <property type="match status" value="2"/>
</dbReference>
<dbReference type="Pfam" id="PF01476">
    <property type="entry name" value="LysM"/>
    <property type="match status" value="2"/>
</dbReference>
<comment type="caution">
    <text evidence="4">The sequence shown here is derived from an EMBL/GenBank/DDBJ whole genome shotgun (WGS) entry which is preliminary data.</text>
</comment>
<organism evidence="4 5">
    <name type="scientific">Candidatus Collierbacteria bacterium GW2011_GWC2_44_18</name>
    <dbReference type="NCBI Taxonomy" id="1618392"/>
    <lineage>
        <taxon>Bacteria</taxon>
        <taxon>Candidatus Collieribacteriota</taxon>
    </lineage>
</organism>
<dbReference type="InterPro" id="IPR016047">
    <property type="entry name" value="M23ase_b-sheet_dom"/>
</dbReference>
<dbReference type="PANTHER" id="PTHR21666">
    <property type="entry name" value="PEPTIDASE-RELATED"/>
    <property type="match status" value="1"/>
</dbReference>
<feature type="region of interest" description="Disordered" evidence="1">
    <location>
        <begin position="356"/>
        <end position="387"/>
    </location>
</feature>
<feature type="compositionally biased region" description="Low complexity" evidence="1">
    <location>
        <begin position="356"/>
        <end position="367"/>
    </location>
</feature>
<dbReference type="AlphaFoldDB" id="A0A0G1HMC7"/>
<evidence type="ECO:0000256" key="2">
    <source>
        <dbReference type="SAM" id="Phobius"/>
    </source>
</evidence>
<dbReference type="PANTHER" id="PTHR21666:SF270">
    <property type="entry name" value="MUREIN HYDROLASE ACTIVATOR ENVC"/>
    <property type="match status" value="1"/>
</dbReference>
<feature type="domain" description="LysM" evidence="3">
    <location>
        <begin position="189"/>
        <end position="237"/>
    </location>
</feature>
<evidence type="ECO:0000259" key="3">
    <source>
        <dbReference type="PROSITE" id="PS51782"/>
    </source>
</evidence>
<dbReference type="InterPro" id="IPR036779">
    <property type="entry name" value="LysM_dom_sf"/>
</dbReference>
<keyword evidence="2" id="KW-1133">Transmembrane helix</keyword>
<sequence length="387" mass="41773">MSSLKIFITEWVGDFFKYLRILLSYFVAHHLKPRFSAFESVKSILVGKLYQQRGKHAQLIVNSVMVTVMVLSVTLGPSIVVNDSQTQAVMSLGLGNKFAFAQESSGSAETARILGLSTDSQIEMDPLTQVSDKPRADILDYTVENGDTLASIAKKFGVDTDSIKWLNKELNEKKLKLGSILKIPPVTGVVHTVKSGETIYSIAKKYNVSAQAVVDFPFNEFTNDETFAIAIGQKLIVPDGEMPDEPILSPRSNLAGLLTPNAGAVSATGNWIWPAAGSISQGFKSWHKGIDIANRGGGTILAADSGKVLVASWLDNTGYGNRVVIDHGNGIKTLYAHMSSFSVVVGQTVKRGDKLGMMGSTGRSTGTHLHFEIRSDKGNANPLSQLK</sequence>
<dbReference type="PATRIC" id="fig|1618392.3.peg.952"/>
<dbReference type="CDD" id="cd00118">
    <property type="entry name" value="LysM"/>
    <property type="match status" value="2"/>
</dbReference>
<dbReference type="InterPro" id="IPR011055">
    <property type="entry name" value="Dup_hybrid_motif"/>
</dbReference>
<dbReference type="SUPFAM" id="SSF51261">
    <property type="entry name" value="Duplicated hybrid motif"/>
    <property type="match status" value="1"/>
</dbReference>
<dbReference type="GO" id="GO:0004222">
    <property type="term" value="F:metalloendopeptidase activity"/>
    <property type="evidence" value="ECO:0007669"/>
    <property type="project" value="TreeGrafter"/>
</dbReference>
<dbReference type="STRING" id="1618392.UW41_C0032G0009"/>
<protein>
    <submittedName>
        <fullName evidence="4">Peptidase M23 family protein</fullName>
    </submittedName>
</protein>
<dbReference type="Proteomes" id="UP000034172">
    <property type="component" value="Unassembled WGS sequence"/>
</dbReference>
<keyword evidence="2" id="KW-0472">Membrane</keyword>
<evidence type="ECO:0000313" key="4">
    <source>
        <dbReference type="EMBL" id="KKT48351.1"/>
    </source>
</evidence>
<accession>A0A0G1HMC7</accession>
<dbReference type="InterPro" id="IPR018392">
    <property type="entry name" value="LysM"/>
</dbReference>
<name>A0A0G1HMC7_9BACT</name>
<reference evidence="4 5" key="1">
    <citation type="journal article" date="2015" name="Nature">
        <title>rRNA introns, odd ribosomes, and small enigmatic genomes across a large radiation of phyla.</title>
        <authorList>
            <person name="Brown C.T."/>
            <person name="Hug L.A."/>
            <person name="Thomas B.C."/>
            <person name="Sharon I."/>
            <person name="Castelle C.J."/>
            <person name="Singh A."/>
            <person name="Wilkins M.J."/>
            <person name="Williams K.H."/>
            <person name="Banfield J.F."/>
        </authorList>
    </citation>
    <scope>NUCLEOTIDE SEQUENCE [LARGE SCALE GENOMIC DNA]</scope>
</reference>
<feature type="transmembrane region" description="Helical" evidence="2">
    <location>
        <begin position="59"/>
        <end position="80"/>
    </location>
</feature>
<feature type="domain" description="LysM" evidence="3">
    <location>
        <begin position="139"/>
        <end position="183"/>
    </location>
</feature>